<dbReference type="RefSeq" id="WP_109931960.1">
    <property type="nucleotide sequence ID" value="NZ_QGNY01000008.1"/>
</dbReference>
<dbReference type="GO" id="GO:0051304">
    <property type="term" value="P:chromosome separation"/>
    <property type="evidence" value="ECO:0007669"/>
    <property type="project" value="InterPro"/>
</dbReference>
<evidence type="ECO:0000313" key="5">
    <source>
        <dbReference type="EMBL" id="PWS30087.1"/>
    </source>
</evidence>
<dbReference type="AlphaFoldDB" id="A0A317EW49"/>
<reference evidence="6" key="1">
    <citation type="submission" date="2018-05" db="EMBL/GenBank/DDBJ databases">
        <title>Pedobacter paludis sp. nov., isolated from wetland soil.</title>
        <authorList>
            <person name="Zhang Y."/>
        </authorList>
    </citation>
    <scope>NUCLEOTIDE SEQUENCE [LARGE SCALE GENOMIC DNA]</scope>
    <source>
        <strain evidence="6">R-8</strain>
    </source>
</reference>
<dbReference type="PANTHER" id="PTHR34298:SF2">
    <property type="entry name" value="SEGREGATION AND CONDENSATION PROTEIN B"/>
    <property type="match status" value="1"/>
</dbReference>
<gene>
    <name evidence="5" type="primary">scpB</name>
    <name evidence="5" type="ORF">DF947_19165</name>
</gene>
<evidence type="ECO:0000256" key="3">
    <source>
        <dbReference type="ARBA" id="ARBA00022829"/>
    </source>
</evidence>
<comment type="caution">
    <text evidence="5">The sequence shown here is derived from an EMBL/GenBank/DDBJ whole genome shotgun (WGS) entry which is preliminary data.</text>
</comment>
<accession>A0A317EW49</accession>
<organism evidence="5 6">
    <name type="scientific">Pedobacter paludis</name>
    <dbReference type="NCBI Taxonomy" id="2203212"/>
    <lineage>
        <taxon>Bacteria</taxon>
        <taxon>Pseudomonadati</taxon>
        <taxon>Bacteroidota</taxon>
        <taxon>Sphingobacteriia</taxon>
        <taxon>Sphingobacteriales</taxon>
        <taxon>Sphingobacteriaceae</taxon>
        <taxon>Pedobacter</taxon>
    </lineage>
</organism>
<evidence type="ECO:0000313" key="6">
    <source>
        <dbReference type="Proteomes" id="UP000245391"/>
    </source>
</evidence>
<sequence>MLQTHINKHIEALIFSSVQSISVQEIILALNAVFEEEVIENQVFESIDHIKEKYGVENFAIELVNLNNGYQFLTKKEYHETVNQLQLHRSKKKLSQAAMETLAIIAYRQPITKLEIEQIRGVNSDYSVQRLLEKELISIEGKAETPGRPILYSTSPLFMDYFGLNNLTQLPQLKDIAKEENTVGENAE</sequence>
<name>A0A317EW49_9SPHI</name>
<dbReference type="PIRSF" id="PIRSF019345">
    <property type="entry name" value="ScpB"/>
    <property type="match status" value="1"/>
</dbReference>
<dbReference type="OrthoDB" id="9806226at2"/>
<dbReference type="InterPro" id="IPR036388">
    <property type="entry name" value="WH-like_DNA-bd_sf"/>
</dbReference>
<proteinExistence type="predicted"/>
<dbReference type="InterPro" id="IPR036390">
    <property type="entry name" value="WH_DNA-bd_sf"/>
</dbReference>
<dbReference type="Pfam" id="PF04079">
    <property type="entry name" value="SMC_ScpB"/>
    <property type="match status" value="1"/>
</dbReference>
<dbReference type="InterPro" id="IPR005234">
    <property type="entry name" value="ScpB_csome_segregation"/>
</dbReference>
<keyword evidence="6" id="KW-1185">Reference proteome</keyword>
<dbReference type="PANTHER" id="PTHR34298">
    <property type="entry name" value="SEGREGATION AND CONDENSATION PROTEIN B"/>
    <property type="match status" value="1"/>
</dbReference>
<dbReference type="EMBL" id="QGNY01000008">
    <property type="protein sequence ID" value="PWS30087.1"/>
    <property type="molecule type" value="Genomic_DNA"/>
</dbReference>
<dbReference type="GO" id="GO:0051301">
    <property type="term" value="P:cell division"/>
    <property type="evidence" value="ECO:0007669"/>
    <property type="project" value="UniProtKB-KW"/>
</dbReference>
<dbReference type="Proteomes" id="UP000245391">
    <property type="component" value="Unassembled WGS sequence"/>
</dbReference>
<protein>
    <submittedName>
        <fullName evidence="5">SMC-Scp complex subunit ScpB</fullName>
    </submittedName>
</protein>
<keyword evidence="1" id="KW-0963">Cytoplasm</keyword>
<keyword evidence="4" id="KW-0131">Cell cycle</keyword>
<keyword evidence="2" id="KW-0132">Cell division</keyword>
<keyword evidence="3" id="KW-0159">Chromosome partition</keyword>
<dbReference type="SUPFAM" id="SSF46785">
    <property type="entry name" value="Winged helix' DNA-binding domain"/>
    <property type="match status" value="2"/>
</dbReference>
<evidence type="ECO:0000256" key="2">
    <source>
        <dbReference type="ARBA" id="ARBA00022618"/>
    </source>
</evidence>
<evidence type="ECO:0000256" key="1">
    <source>
        <dbReference type="ARBA" id="ARBA00022490"/>
    </source>
</evidence>
<evidence type="ECO:0000256" key="4">
    <source>
        <dbReference type="ARBA" id="ARBA00023306"/>
    </source>
</evidence>
<dbReference type="NCBIfam" id="TIGR00281">
    <property type="entry name" value="SMC-Scp complex subunit ScpB"/>
    <property type="match status" value="1"/>
</dbReference>
<dbReference type="Gene3D" id="1.10.10.10">
    <property type="entry name" value="Winged helix-like DNA-binding domain superfamily/Winged helix DNA-binding domain"/>
    <property type="match status" value="2"/>
</dbReference>